<evidence type="ECO:0000313" key="2">
    <source>
        <dbReference type="Proteomes" id="UP000054538"/>
    </source>
</evidence>
<gene>
    <name evidence="1" type="ORF">PAXRUDRAFT_63046</name>
</gene>
<dbReference type="InParanoid" id="A0A0D0CP57"/>
<dbReference type="Proteomes" id="UP000054538">
    <property type="component" value="Unassembled WGS sequence"/>
</dbReference>
<dbReference type="AlphaFoldDB" id="A0A0D0CP57"/>
<evidence type="ECO:0000313" key="1">
    <source>
        <dbReference type="EMBL" id="KIK77063.1"/>
    </source>
</evidence>
<proteinExistence type="predicted"/>
<organism evidence="1 2">
    <name type="scientific">Paxillus rubicundulus Ve08.2h10</name>
    <dbReference type="NCBI Taxonomy" id="930991"/>
    <lineage>
        <taxon>Eukaryota</taxon>
        <taxon>Fungi</taxon>
        <taxon>Dikarya</taxon>
        <taxon>Basidiomycota</taxon>
        <taxon>Agaricomycotina</taxon>
        <taxon>Agaricomycetes</taxon>
        <taxon>Agaricomycetidae</taxon>
        <taxon>Boletales</taxon>
        <taxon>Paxilineae</taxon>
        <taxon>Paxillaceae</taxon>
        <taxon>Paxillus</taxon>
    </lineage>
</organism>
<dbReference type="OrthoDB" id="3341102at2759"/>
<feature type="non-terminal residue" evidence="1">
    <location>
        <position position="73"/>
    </location>
</feature>
<reference evidence="1 2" key="1">
    <citation type="submission" date="2014-04" db="EMBL/GenBank/DDBJ databases">
        <authorList>
            <consortium name="DOE Joint Genome Institute"/>
            <person name="Kuo A."/>
            <person name="Kohler A."/>
            <person name="Jargeat P."/>
            <person name="Nagy L.G."/>
            <person name="Floudas D."/>
            <person name="Copeland A."/>
            <person name="Barry K.W."/>
            <person name="Cichocki N."/>
            <person name="Veneault-Fourrey C."/>
            <person name="LaButti K."/>
            <person name="Lindquist E.A."/>
            <person name="Lipzen A."/>
            <person name="Lundell T."/>
            <person name="Morin E."/>
            <person name="Murat C."/>
            <person name="Sun H."/>
            <person name="Tunlid A."/>
            <person name="Henrissat B."/>
            <person name="Grigoriev I.V."/>
            <person name="Hibbett D.S."/>
            <person name="Martin F."/>
            <person name="Nordberg H.P."/>
            <person name="Cantor M.N."/>
            <person name="Hua S.X."/>
        </authorList>
    </citation>
    <scope>NUCLEOTIDE SEQUENCE [LARGE SCALE GENOMIC DNA]</scope>
    <source>
        <strain evidence="1 2">Ve08.2h10</strain>
    </source>
</reference>
<accession>A0A0D0CP57</accession>
<keyword evidence="2" id="KW-1185">Reference proteome</keyword>
<name>A0A0D0CP57_9AGAM</name>
<reference evidence="2" key="2">
    <citation type="submission" date="2015-01" db="EMBL/GenBank/DDBJ databases">
        <title>Evolutionary Origins and Diversification of the Mycorrhizal Mutualists.</title>
        <authorList>
            <consortium name="DOE Joint Genome Institute"/>
            <consortium name="Mycorrhizal Genomics Consortium"/>
            <person name="Kohler A."/>
            <person name="Kuo A."/>
            <person name="Nagy L.G."/>
            <person name="Floudas D."/>
            <person name="Copeland A."/>
            <person name="Barry K.W."/>
            <person name="Cichocki N."/>
            <person name="Veneault-Fourrey C."/>
            <person name="LaButti K."/>
            <person name="Lindquist E.A."/>
            <person name="Lipzen A."/>
            <person name="Lundell T."/>
            <person name="Morin E."/>
            <person name="Murat C."/>
            <person name="Riley R."/>
            <person name="Ohm R."/>
            <person name="Sun H."/>
            <person name="Tunlid A."/>
            <person name="Henrissat B."/>
            <person name="Grigoriev I.V."/>
            <person name="Hibbett D.S."/>
            <person name="Martin F."/>
        </authorList>
    </citation>
    <scope>NUCLEOTIDE SEQUENCE [LARGE SCALE GENOMIC DNA]</scope>
    <source>
        <strain evidence="2">Ve08.2h10</strain>
    </source>
</reference>
<sequence>IAYGIKEHDIPSSLYVNSDQTQVVYAQGSNLTWAPTGAKQVSTVGNEEKHAFTIVVSIANDSTMLPLQAIYAG</sequence>
<feature type="non-terminal residue" evidence="1">
    <location>
        <position position="1"/>
    </location>
</feature>
<dbReference type="HOGENOM" id="CLU_046752_7_0_1"/>
<protein>
    <submittedName>
        <fullName evidence="1">Uncharacterized protein</fullName>
    </submittedName>
</protein>
<dbReference type="EMBL" id="KN827163">
    <property type="protein sequence ID" value="KIK77063.1"/>
    <property type="molecule type" value="Genomic_DNA"/>
</dbReference>